<dbReference type="Proteomes" id="UP001335648">
    <property type="component" value="Unassembled WGS sequence"/>
</dbReference>
<proteinExistence type="predicted"/>
<protein>
    <submittedName>
        <fullName evidence="1">Uncharacterized protein</fullName>
    </submittedName>
</protein>
<gene>
    <name evidence="1" type="ORF">CesoFtcFv8_014830</name>
</gene>
<dbReference type="EMBL" id="JAULUE010002057">
    <property type="protein sequence ID" value="KAK5888770.1"/>
    <property type="molecule type" value="Genomic_DNA"/>
</dbReference>
<organism evidence="1 2">
    <name type="scientific">Champsocephalus esox</name>
    <name type="common">pike icefish</name>
    <dbReference type="NCBI Taxonomy" id="159716"/>
    <lineage>
        <taxon>Eukaryota</taxon>
        <taxon>Metazoa</taxon>
        <taxon>Chordata</taxon>
        <taxon>Craniata</taxon>
        <taxon>Vertebrata</taxon>
        <taxon>Euteleostomi</taxon>
        <taxon>Actinopterygii</taxon>
        <taxon>Neopterygii</taxon>
        <taxon>Teleostei</taxon>
        <taxon>Neoteleostei</taxon>
        <taxon>Acanthomorphata</taxon>
        <taxon>Eupercaria</taxon>
        <taxon>Perciformes</taxon>
        <taxon>Notothenioidei</taxon>
        <taxon>Channichthyidae</taxon>
        <taxon>Champsocephalus</taxon>
    </lineage>
</organism>
<comment type="caution">
    <text evidence="1">The sequence shown here is derived from an EMBL/GenBank/DDBJ whole genome shotgun (WGS) entry which is preliminary data.</text>
</comment>
<keyword evidence="2" id="KW-1185">Reference proteome</keyword>
<accession>A0AAN8BNN4</accession>
<evidence type="ECO:0000313" key="2">
    <source>
        <dbReference type="Proteomes" id="UP001335648"/>
    </source>
</evidence>
<dbReference type="AlphaFoldDB" id="A0AAN8BNN4"/>
<sequence>MLPPLGLSLTSVALRLERLFCMEVFSHLPPCMPVTEEMISSSSSIREESSSEALGGERLLAFQRRRCLMSEIKFLQIRH</sequence>
<evidence type="ECO:0000313" key="1">
    <source>
        <dbReference type="EMBL" id="KAK5888770.1"/>
    </source>
</evidence>
<name>A0AAN8BNN4_9TELE</name>
<reference evidence="1 2" key="1">
    <citation type="journal article" date="2023" name="Mol. Biol. Evol.">
        <title>Genomics of Secondarily Temperate Adaptation in the Only Non-Antarctic Icefish.</title>
        <authorList>
            <person name="Rivera-Colon A.G."/>
            <person name="Rayamajhi N."/>
            <person name="Minhas B.F."/>
            <person name="Madrigal G."/>
            <person name="Bilyk K.T."/>
            <person name="Yoon V."/>
            <person name="Hune M."/>
            <person name="Gregory S."/>
            <person name="Cheng C.H.C."/>
            <person name="Catchen J.M."/>
        </authorList>
    </citation>
    <scope>NUCLEOTIDE SEQUENCE [LARGE SCALE GENOMIC DNA]</scope>
    <source>
        <strain evidence="1">JC2023a</strain>
    </source>
</reference>